<keyword evidence="3" id="KW-1185">Reference proteome</keyword>
<evidence type="ECO:0000313" key="3">
    <source>
        <dbReference type="Proteomes" id="UP000324222"/>
    </source>
</evidence>
<comment type="caution">
    <text evidence="2">The sequence shown here is derived from an EMBL/GenBank/DDBJ whole genome shotgun (WGS) entry which is preliminary data.</text>
</comment>
<evidence type="ECO:0000313" key="2">
    <source>
        <dbReference type="EMBL" id="MPC61973.1"/>
    </source>
</evidence>
<proteinExistence type="predicted"/>
<feature type="compositionally biased region" description="Basic and acidic residues" evidence="1">
    <location>
        <begin position="41"/>
        <end position="51"/>
    </location>
</feature>
<dbReference type="AlphaFoldDB" id="A0A5B7GWC7"/>
<feature type="region of interest" description="Disordered" evidence="1">
    <location>
        <begin position="1"/>
        <end position="80"/>
    </location>
</feature>
<dbReference type="EMBL" id="VSRR010019166">
    <property type="protein sequence ID" value="MPC61973.1"/>
    <property type="molecule type" value="Genomic_DNA"/>
</dbReference>
<gene>
    <name evidence="2" type="ORF">E2C01_056052</name>
</gene>
<feature type="compositionally biased region" description="Polar residues" evidence="1">
    <location>
        <begin position="20"/>
        <end position="35"/>
    </location>
</feature>
<protein>
    <submittedName>
        <fullName evidence="2">Uncharacterized protein</fullName>
    </submittedName>
</protein>
<name>A0A5B7GWC7_PORTR</name>
<evidence type="ECO:0000256" key="1">
    <source>
        <dbReference type="SAM" id="MobiDB-lite"/>
    </source>
</evidence>
<dbReference type="Proteomes" id="UP000324222">
    <property type="component" value="Unassembled WGS sequence"/>
</dbReference>
<sequence>MEATLKDGSLADSEAEETSLSDATAGQSVTQTKTSEPAPDESERREERHIDSSPPMLKKTHPLSELLGLAGEIHTGDLRP</sequence>
<accession>A0A5B7GWC7</accession>
<organism evidence="2 3">
    <name type="scientific">Portunus trituberculatus</name>
    <name type="common">Swimming crab</name>
    <name type="synonym">Neptunus trituberculatus</name>
    <dbReference type="NCBI Taxonomy" id="210409"/>
    <lineage>
        <taxon>Eukaryota</taxon>
        <taxon>Metazoa</taxon>
        <taxon>Ecdysozoa</taxon>
        <taxon>Arthropoda</taxon>
        <taxon>Crustacea</taxon>
        <taxon>Multicrustacea</taxon>
        <taxon>Malacostraca</taxon>
        <taxon>Eumalacostraca</taxon>
        <taxon>Eucarida</taxon>
        <taxon>Decapoda</taxon>
        <taxon>Pleocyemata</taxon>
        <taxon>Brachyura</taxon>
        <taxon>Eubrachyura</taxon>
        <taxon>Portunoidea</taxon>
        <taxon>Portunidae</taxon>
        <taxon>Portuninae</taxon>
        <taxon>Portunus</taxon>
    </lineage>
</organism>
<reference evidence="2" key="1">
    <citation type="submission" date="2019-05" db="EMBL/GenBank/DDBJ databases">
        <title>Another draft genome of Portunus trituberculatus and its Hox gene families provides insights of decapod evolution.</title>
        <authorList>
            <person name="Jeong J.-H."/>
            <person name="Song I."/>
            <person name="Kim S."/>
            <person name="Choi T."/>
            <person name="Kim D."/>
            <person name="Ryu S."/>
            <person name="Kim W."/>
        </authorList>
    </citation>
    <scope>NUCLEOTIDE SEQUENCE [LARGE SCALE GENOMIC DNA]</scope>
    <source>
        <tissue evidence="2">Muscle</tissue>
    </source>
</reference>